<gene>
    <name evidence="1" type="ORF">FGO68_gene11317</name>
</gene>
<keyword evidence="2" id="KW-1185">Reference proteome</keyword>
<evidence type="ECO:0000313" key="1">
    <source>
        <dbReference type="EMBL" id="TNV86626.1"/>
    </source>
</evidence>
<sequence>MSVHFTRVHTVQYSAKMLCLEFNPSIKVEYLLSPALPYLIIKKKTTIEMRVPAKITVERQKFIRNPGDKSCRSENDADLMLMRLEKIRGSPYQSFVEEFILFLGSQAFLAQQPHQTCVYKEHYLG</sequence>
<evidence type="ECO:0000313" key="2">
    <source>
        <dbReference type="Proteomes" id="UP000785679"/>
    </source>
</evidence>
<reference evidence="1" key="1">
    <citation type="submission" date="2019-06" db="EMBL/GenBank/DDBJ databases">
        <authorList>
            <person name="Zheng W."/>
        </authorList>
    </citation>
    <scope>NUCLEOTIDE SEQUENCE</scope>
    <source>
        <strain evidence="1">QDHG01</strain>
    </source>
</reference>
<dbReference type="EMBL" id="RRYP01000941">
    <property type="protein sequence ID" value="TNV86626.1"/>
    <property type="molecule type" value="Genomic_DNA"/>
</dbReference>
<protein>
    <submittedName>
        <fullName evidence="1">Uncharacterized protein</fullName>
    </submittedName>
</protein>
<name>A0A8J8P394_HALGN</name>
<dbReference type="AlphaFoldDB" id="A0A8J8P394"/>
<dbReference type="Proteomes" id="UP000785679">
    <property type="component" value="Unassembled WGS sequence"/>
</dbReference>
<proteinExistence type="predicted"/>
<comment type="caution">
    <text evidence="1">The sequence shown here is derived from an EMBL/GenBank/DDBJ whole genome shotgun (WGS) entry which is preliminary data.</text>
</comment>
<accession>A0A8J8P394</accession>
<organism evidence="1 2">
    <name type="scientific">Halteria grandinella</name>
    <dbReference type="NCBI Taxonomy" id="5974"/>
    <lineage>
        <taxon>Eukaryota</taxon>
        <taxon>Sar</taxon>
        <taxon>Alveolata</taxon>
        <taxon>Ciliophora</taxon>
        <taxon>Intramacronucleata</taxon>
        <taxon>Spirotrichea</taxon>
        <taxon>Stichotrichia</taxon>
        <taxon>Sporadotrichida</taxon>
        <taxon>Halteriidae</taxon>
        <taxon>Halteria</taxon>
    </lineage>
</organism>